<evidence type="ECO:0000256" key="5">
    <source>
        <dbReference type="ARBA" id="ARBA00022729"/>
    </source>
</evidence>
<dbReference type="GO" id="GO:0016339">
    <property type="term" value="P:calcium-dependent cell-cell adhesion via plasma membrane cell adhesion molecules"/>
    <property type="evidence" value="ECO:0007669"/>
    <property type="project" value="TreeGrafter"/>
</dbReference>
<evidence type="ECO:0000256" key="7">
    <source>
        <dbReference type="ARBA" id="ARBA00022837"/>
    </source>
</evidence>
<comment type="subcellular location">
    <subcellularLocation>
        <location evidence="1">Cell membrane</location>
        <topology evidence="1">Single-pass type I membrane protein</topology>
    </subcellularLocation>
</comment>
<keyword evidence="5" id="KW-0732">Signal</keyword>
<dbReference type="GO" id="GO:0043083">
    <property type="term" value="C:synaptic cleft"/>
    <property type="evidence" value="ECO:0007669"/>
    <property type="project" value="TreeGrafter"/>
</dbReference>
<dbReference type="InterPro" id="IPR020894">
    <property type="entry name" value="Cadherin_CS"/>
</dbReference>
<dbReference type="InterPro" id="IPR015919">
    <property type="entry name" value="Cadherin-like_sf"/>
</dbReference>
<keyword evidence="6" id="KW-0677">Repeat</keyword>
<dbReference type="SMART" id="SM00112">
    <property type="entry name" value="CA"/>
    <property type="match status" value="2"/>
</dbReference>
<evidence type="ECO:0000256" key="8">
    <source>
        <dbReference type="ARBA" id="ARBA00022889"/>
    </source>
</evidence>
<dbReference type="GO" id="GO:0005509">
    <property type="term" value="F:calcium ion binding"/>
    <property type="evidence" value="ECO:0007669"/>
    <property type="project" value="UniProtKB-UniRule"/>
</dbReference>
<evidence type="ECO:0000313" key="15">
    <source>
        <dbReference type="Proteomes" id="UP000550707"/>
    </source>
</evidence>
<dbReference type="Pfam" id="PF00028">
    <property type="entry name" value="Cadherin"/>
    <property type="match status" value="1"/>
</dbReference>
<evidence type="ECO:0000256" key="3">
    <source>
        <dbReference type="ARBA" id="ARBA00022692"/>
    </source>
</evidence>
<keyword evidence="9" id="KW-1133">Transmembrane helix</keyword>
<keyword evidence="10" id="KW-0472">Membrane</keyword>
<dbReference type="PROSITE" id="PS50268">
    <property type="entry name" value="CADHERIN_2"/>
    <property type="match status" value="2"/>
</dbReference>
<reference evidence="14 15" key="1">
    <citation type="journal article" date="2020" name="Nature">
        <title>Six reference-quality genomes reveal evolution of bat adaptations.</title>
        <authorList>
            <person name="Jebb D."/>
            <person name="Huang Z."/>
            <person name="Pippel M."/>
            <person name="Hughes G.M."/>
            <person name="Lavrichenko K."/>
            <person name="Devanna P."/>
            <person name="Winkler S."/>
            <person name="Jermiin L.S."/>
            <person name="Skirmuntt E.C."/>
            <person name="Katzourakis A."/>
            <person name="Burkitt-Gray L."/>
            <person name="Ray D.A."/>
            <person name="Sullivan K.A.M."/>
            <person name="Roscito J.G."/>
            <person name="Kirilenko B.M."/>
            <person name="Davalos L.M."/>
            <person name="Corthals A.P."/>
            <person name="Power M.L."/>
            <person name="Jones G."/>
            <person name="Ransome R.D."/>
            <person name="Dechmann D.K.N."/>
            <person name="Locatelli A.G."/>
            <person name="Puechmaille S.J."/>
            <person name="Fedrigo O."/>
            <person name="Jarvis E.D."/>
            <person name="Hiller M."/>
            <person name="Vernes S.C."/>
            <person name="Myers E.W."/>
            <person name="Teeling E.C."/>
        </authorList>
    </citation>
    <scope>NUCLEOTIDE SEQUENCE [LARGE SCALE GENOMIC DNA]</scope>
    <source>
        <strain evidence="14">MMolMol1</strain>
        <tissue evidence="14">Muscle</tissue>
    </source>
</reference>
<organism evidence="14 15">
    <name type="scientific">Molossus molossus</name>
    <name type="common">Pallas' mastiff bat</name>
    <name type="synonym">Vespertilio molossus</name>
    <dbReference type="NCBI Taxonomy" id="27622"/>
    <lineage>
        <taxon>Eukaryota</taxon>
        <taxon>Metazoa</taxon>
        <taxon>Chordata</taxon>
        <taxon>Craniata</taxon>
        <taxon>Vertebrata</taxon>
        <taxon>Euteleostomi</taxon>
        <taxon>Mammalia</taxon>
        <taxon>Eutheria</taxon>
        <taxon>Laurasiatheria</taxon>
        <taxon>Chiroptera</taxon>
        <taxon>Yangochiroptera</taxon>
        <taxon>Molossidae</taxon>
        <taxon>Molossus</taxon>
    </lineage>
</organism>
<keyword evidence="11" id="KW-0325">Glycoprotein</keyword>
<dbReference type="PANTHER" id="PTHR24027:SF273">
    <property type="entry name" value="CADHERIN-8"/>
    <property type="match status" value="1"/>
</dbReference>
<keyword evidence="4" id="KW-0479">Metal-binding</keyword>
<dbReference type="GO" id="GO:0008013">
    <property type="term" value="F:beta-catenin binding"/>
    <property type="evidence" value="ECO:0007669"/>
    <property type="project" value="TreeGrafter"/>
</dbReference>
<dbReference type="InterPro" id="IPR039808">
    <property type="entry name" value="Cadherin"/>
</dbReference>
<dbReference type="GO" id="GO:0007043">
    <property type="term" value="P:cell-cell junction assembly"/>
    <property type="evidence" value="ECO:0007669"/>
    <property type="project" value="TreeGrafter"/>
</dbReference>
<keyword evidence="15" id="KW-1185">Reference proteome</keyword>
<accession>A0A7J8BJJ9</accession>
<name>A0A7J8BJJ9_MOLMO</name>
<evidence type="ECO:0000256" key="12">
    <source>
        <dbReference type="PROSITE-ProRule" id="PRU00043"/>
    </source>
</evidence>
<evidence type="ECO:0000256" key="2">
    <source>
        <dbReference type="ARBA" id="ARBA00022475"/>
    </source>
</evidence>
<dbReference type="PRINTS" id="PR00205">
    <property type="entry name" value="CADHERIN"/>
</dbReference>
<evidence type="ECO:0000256" key="10">
    <source>
        <dbReference type="ARBA" id="ARBA00023136"/>
    </source>
</evidence>
<evidence type="ECO:0000256" key="4">
    <source>
        <dbReference type="ARBA" id="ARBA00022723"/>
    </source>
</evidence>
<dbReference type="InterPro" id="IPR002126">
    <property type="entry name" value="Cadherin-like_dom"/>
</dbReference>
<feature type="domain" description="Cadherin" evidence="13">
    <location>
        <begin position="40"/>
        <end position="84"/>
    </location>
</feature>
<dbReference type="Gene3D" id="2.60.40.60">
    <property type="entry name" value="Cadherins"/>
    <property type="match status" value="3"/>
</dbReference>
<dbReference type="FunFam" id="2.60.40.60:FF:000012">
    <property type="entry name" value="Cadherin 24"/>
    <property type="match status" value="1"/>
</dbReference>
<keyword evidence="7 12" id="KW-0106">Calcium</keyword>
<protein>
    <submittedName>
        <fullName evidence="14">Cadherin 8</fullName>
    </submittedName>
</protein>
<dbReference type="CDD" id="cd11304">
    <property type="entry name" value="Cadherin_repeat"/>
    <property type="match status" value="3"/>
</dbReference>
<evidence type="ECO:0000256" key="1">
    <source>
        <dbReference type="ARBA" id="ARBA00004251"/>
    </source>
</evidence>
<dbReference type="GO" id="GO:0007156">
    <property type="term" value="P:homophilic cell adhesion via plasma membrane adhesion molecules"/>
    <property type="evidence" value="ECO:0007669"/>
    <property type="project" value="InterPro"/>
</dbReference>
<dbReference type="GO" id="GO:0044331">
    <property type="term" value="P:cell-cell adhesion mediated by cadherin"/>
    <property type="evidence" value="ECO:0007669"/>
    <property type="project" value="TreeGrafter"/>
</dbReference>
<dbReference type="GO" id="GO:0034332">
    <property type="term" value="P:adherens junction organization"/>
    <property type="evidence" value="ECO:0007669"/>
    <property type="project" value="TreeGrafter"/>
</dbReference>
<evidence type="ECO:0000256" key="11">
    <source>
        <dbReference type="ARBA" id="ARBA00023180"/>
    </source>
</evidence>
<dbReference type="EMBL" id="JACASF010000025">
    <property type="protein sequence ID" value="KAF6399057.1"/>
    <property type="molecule type" value="Genomic_DNA"/>
</dbReference>
<comment type="caution">
    <text evidence="14">The sequence shown here is derived from an EMBL/GenBank/DDBJ whole genome shotgun (WGS) entry which is preliminary data.</text>
</comment>
<evidence type="ECO:0000259" key="13">
    <source>
        <dbReference type="PROSITE" id="PS50268"/>
    </source>
</evidence>
<keyword evidence="3" id="KW-0812">Transmembrane</keyword>
<keyword evidence="2" id="KW-1003">Cell membrane</keyword>
<dbReference type="GO" id="GO:0016342">
    <property type="term" value="C:catenin complex"/>
    <property type="evidence" value="ECO:0007669"/>
    <property type="project" value="TreeGrafter"/>
</dbReference>
<dbReference type="PANTHER" id="PTHR24027">
    <property type="entry name" value="CADHERIN-23"/>
    <property type="match status" value="1"/>
</dbReference>
<sequence>MRPSEGQGWSRLRYPHKVVAAPMYEEGLKKAIIKTALPNMDREAKEEYLVVIQAKDMGGHSGGLSGTTTLTVTLTDVNDNPPKFAQSLYHFSVPEDVVLGAAVGRVKANDQDIGENAQSSYDIIDGDGTALFEITADAQAQDGIIRLRKPLDFETKKSYTLKVEAANVHVDPRFSGRGPFKDTATVKIVVEDADEPPVFSSPTYLLEVHENAALNSVIGQVTARDPDITSSPIRYVSYWQHQMISKSLQNAIMCTSYVAAFGPNLT</sequence>
<dbReference type="PROSITE" id="PS00232">
    <property type="entry name" value="CADHERIN_1"/>
    <property type="match status" value="1"/>
</dbReference>
<dbReference type="FunFam" id="2.60.40.60:FF:000503">
    <property type="entry name" value="Predicted protein"/>
    <property type="match status" value="1"/>
</dbReference>
<dbReference type="GO" id="GO:0045296">
    <property type="term" value="F:cadherin binding"/>
    <property type="evidence" value="ECO:0007669"/>
    <property type="project" value="TreeGrafter"/>
</dbReference>
<evidence type="ECO:0000313" key="14">
    <source>
        <dbReference type="EMBL" id="KAF6399057.1"/>
    </source>
</evidence>
<dbReference type="Proteomes" id="UP000550707">
    <property type="component" value="Unassembled WGS sequence"/>
</dbReference>
<dbReference type="GO" id="GO:0000902">
    <property type="term" value="P:cell morphogenesis"/>
    <property type="evidence" value="ECO:0007669"/>
    <property type="project" value="TreeGrafter"/>
</dbReference>
<evidence type="ECO:0000256" key="9">
    <source>
        <dbReference type="ARBA" id="ARBA00022989"/>
    </source>
</evidence>
<keyword evidence="8" id="KW-0130">Cell adhesion</keyword>
<dbReference type="SUPFAM" id="SSF49313">
    <property type="entry name" value="Cadherin-like"/>
    <property type="match status" value="3"/>
</dbReference>
<feature type="domain" description="Cadherin" evidence="13">
    <location>
        <begin position="85"/>
        <end position="199"/>
    </location>
</feature>
<gene>
    <name evidence="14" type="ORF">HJG59_002560</name>
</gene>
<evidence type="ECO:0000256" key="6">
    <source>
        <dbReference type="ARBA" id="ARBA00022737"/>
    </source>
</evidence>
<proteinExistence type="predicted"/>
<dbReference type="GO" id="GO:0016477">
    <property type="term" value="P:cell migration"/>
    <property type="evidence" value="ECO:0007669"/>
    <property type="project" value="TreeGrafter"/>
</dbReference>
<dbReference type="GO" id="GO:0043679">
    <property type="term" value="C:axon terminus"/>
    <property type="evidence" value="ECO:0007669"/>
    <property type="project" value="TreeGrafter"/>
</dbReference>
<dbReference type="AlphaFoldDB" id="A0A7J8BJJ9"/>
<dbReference type="GO" id="GO:0005912">
    <property type="term" value="C:adherens junction"/>
    <property type="evidence" value="ECO:0007669"/>
    <property type="project" value="TreeGrafter"/>
</dbReference>
<dbReference type="FunFam" id="2.60.40.60:FF:000288">
    <property type="entry name" value="cadherin-12 isoform X2"/>
    <property type="match status" value="1"/>
</dbReference>